<dbReference type="Proteomes" id="UP000321830">
    <property type="component" value="Unassembled WGS sequence"/>
</dbReference>
<comment type="caution">
    <text evidence="2">The sequence shown here is derived from an EMBL/GenBank/DDBJ whole genome shotgun (WGS) entry which is preliminary data.</text>
</comment>
<proteinExistence type="predicted"/>
<dbReference type="OrthoDB" id="2200000at2"/>
<reference evidence="2 3" key="1">
    <citation type="journal article" date="2017" name="BMC Microbiol.">
        <title>Comparative genomics of Enterococcus spp. isolated from bovine feces.</title>
        <authorList>
            <person name="Beukers A.G."/>
            <person name="Zaheer R."/>
            <person name="Goji N."/>
            <person name="Amoako K.K."/>
            <person name="Chaves A.V."/>
            <person name="Ward M.P."/>
            <person name="McAllister T.A."/>
        </authorList>
    </citation>
    <scope>NUCLEOTIDE SEQUENCE [LARGE SCALE GENOMIC DNA]</scope>
    <source>
        <strain evidence="2 3">F1129D 143</strain>
    </source>
</reference>
<reference evidence="1 4" key="2">
    <citation type="submission" date="2019-07" db="EMBL/GenBank/DDBJ databases">
        <title>Whole genome shotgun sequence of Enterococcus villorum NBRC 100699.</title>
        <authorList>
            <person name="Hosoyama A."/>
            <person name="Uohara A."/>
            <person name="Ohji S."/>
            <person name="Ichikawa N."/>
        </authorList>
    </citation>
    <scope>NUCLEOTIDE SEQUENCE [LARGE SCALE GENOMIC DNA]</scope>
    <source>
        <strain evidence="1 4">NBRC 100699</strain>
    </source>
</reference>
<dbReference type="AlphaFoldDB" id="A0A1V8Y724"/>
<organism evidence="2 3">
    <name type="scientific">Enterococcus villorum</name>
    <dbReference type="NCBI Taxonomy" id="112904"/>
    <lineage>
        <taxon>Bacteria</taxon>
        <taxon>Bacillati</taxon>
        <taxon>Bacillota</taxon>
        <taxon>Bacilli</taxon>
        <taxon>Lactobacillales</taxon>
        <taxon>Enterococcaceae</taxon>
        <taxon>Enterococcus</taxon>
    </lineage>
</organism>
<gene>
    <name evidence="2" type="ORF">BH747_11970</name>
    <name evidence="1" type="ORF">EVI01_23510</name>
</gene>
<dbReference type="EMBL" id="MJEA01000017">
    <property type="protein sequence ID" value="OQO68392.1"/>
    <property type="molecule type" value="Genomic_DNA"/>
</dbReference>
<protein>
    <submittedName>
        <fullName evidence="2">Uncharacterized protein</fullName>
    </submittedName>
</protein>
<dbReference type="EMBL" id="BJWF01000043">
    <property type="protein sequence ID" value="GEL93014.1"/>
    <property type="molecule type" value="Genomic_DNA"/>
</dbReference>
<accession>A0A1V8Y724</accession>
<evidence type="ECO:0000313" key="4">
    <source>
        <dbReference type="Proteomes" id="UP000321830"/>
    </source>
</evidence>
<evidence type="ECO:0000313" key="1">
    <source>
        <dbReference type="EMBL" id="GEL93014.1"/>
    </source>
</evidence>
<dbReference type="Proteomes" id="UP000192477">
    <property type="component" value="Unassembled WGS sequence"/>
</dbReference>
<evidence type="ECO:0000313" key="2">
    <source>
        <dbReference type="EMBL" id="OQO68392.1"/>
    </source>
</evidence>
<name>A0A1V8Y724_9ENTE</name>
<dbReference type="RefSeq" id="WP_010752270.1">
    <property type="nucleotide sequence ID" value="NZ_BJWF01000043.1"/>
</dbReference>
<sequence>MEESVFFNLGNALASSKDTKELMRTMQIEQDKREKRGRFVIVEDEKNNEKLLFELPETLPSTKGKEFKVKEFFE</sequence>
<evidence type="ECO:0000313" key="3">
    <source>
        <dbReference type="Proteomes" id="UP000192477"/>
    </source>
</evidence>